<evidence type="ECO:0008006" key="10">
    <source>
        <dbReference type="Google" id="ProtNLM"/>
    </source>
</evidence>
<feature type="transmembrane region" description="Helical" evidence="7">
    <location>
        <begin position="6"/>
        <end position="25"/>
    </location>
</feature>
<dbReference type="EMBL" id="GG730072">
    <property type="protein sequence ID" value="EEZ92587.1"/>
    <property type="molecule type" value="Genomic_DNA"/>
</dbReference>
<name>D2EGC2_PARA4</name>
<feature type="transmembrane region" description="Helical" evidence="7">
    <location>
        <begin position="60"/>
        <end position="81"/>
    </location>
</feature>
<dbReference type="InterPro" id="IPR000440">
    <property type="entry name" value="NADH_UbQ/plastoQ_OxRdtase_su3"/>
</dbReference>
<keyword evidence="5 7" id="KW-1133">Transmembrane helix</keyword>
<comment type="subcellular location">
    <subcellularLocation>
        <location evidence="1">Membrane</location>
    </subcellularLocation>
</comment>
<dbReference type="Gene3D" id="1.20.58.1610">
    <property type="entry name" value="NADH:ubiquinone/plastoquinone oxidoreductase, chain 3"/>
    <property type="match status" value="1"/>
</dbReference>
<feature type="transmembrane region" description="Helical" evidence="7">
    <location>
        <begin position="87"/>
        <end position="110"/>
    </location>
</feature>
<evidence type="ECO:0000256" key="1">
    <source>
        <dbReference type="ARBA" id="ARBA00004370"/>
    </source>
</evidence>
<accession>D2EGC2</accession>
<keyword evidence="6 7" id="KW-0472">Membrane</keyword>
<protein>
    <recommendedName>
        <fullName evidence="10">NADH-ubiquinone/plastoquinone oxidoreductase chain 3</fullName>
    </recommendedName>
</protein>
<evidence type="ECO:0000256" key="7">
    <source>
        <dbReference type="SAM" id="Phobius"/>
    </source>
</evidence>
<dbReference type="GO" id="GO:0016020">
    <property type="term" value="C:membrane"/>
    <property type="evidence" value="ECO:0007669"/>
    <property type="project" value="UniProtKB-SubCell"/>
</dbReference>
<keyword evidence="3" id="KW-0813">Transport</keyword>
<evidence type="ECO:0000256" key="5">
    <source>
        <dbReference type="ARBA" id="ARBA00022989"/>
    </source>
</evidence>
<evidence type="ECO:0000256" key="6">
    <source>
        <dbReference type="ARBA" id="ARBA00023136"/>
    </source>
</evidence>
<gene>
    <name evidence="8" type="ORF">BJBARM4_0821</name>
</gene>
<reference evidence="8 9" key="1">
    <citation type="journal article" date="2010" name="Proc. Natl. Acad. Sci. U.S.A.">
        <title>Enigmatic, ultrasmall, uncultivated Archaea.</title>
        <authorList>
            <person name="Baker B.J."/>
            <person name="Comolli L.R."/>
            <person name="Dick G.J."/>
            <person name="Hauser L.J."/>
            <person name="Hyatt D."/>
            <person name="Dill B.D."/>
            <person name="Land M.L."/>
            <person name="Verberkmoes N.C."/>
            <person name="Hettich R.L."/>
            <person name="Banfield J.F."/>
        </authorList>
    </citation>
    <scope>NUCLEOTIDE SEQUENCE [LARGE SCALE GENOMIC DNA]</scope>
</reference>
<evidence type="ECO:0000256" key="3">
    <source>
        <dbReference type="ARBA" id="ARBA00022448"/>
    </source>
</evidence>
<evidence type="ECO:0000256" key="2">
    <source>
        <dbReference type="ARBA" id="ARBA00008472"/>
    </source>
</evidence>
<sequence>MAIGFALFGLLIIVAVIVWTFFIKLSDFISPRTKPVGKGSAPIESGERSIAGMRNVGFQYFFYALIFVVLEAISVLVFLWAESAKSLAISISVPVLIALFYMVILVRYLLKLGSKLSEED</sequence>
<dbReference type="AlphaFoldDB" id="D2EGC2"/>
<keyword evidence="4 7" id="KW-0812">Transmembrane</keyword>
<evidence type="ECO:0000313" key="8">
    <source>
        <dbReference type="EMBL" id="EEZ92587.1"/>
    </source>
</evidence>
<dbReference type="Pfam" id="PF00507">
    <property type="entry name" value="Oxidored_q4"/>
    <property type="match status" value="1"/>
</dbReference>
<evidence type="ECO:0000313" key="9">
    <source>
        <dbReference type="Proteomes" id="UP000009375"/>
    </source>
</evidence>
<dbReference type="InterPro" id="IPR038430">
    <property type="entry name" value="NDAH_ubi_oxred_su3_sf"/>
</dbReference>
<proteinExistence type="inferred from homology"/>
<comment type="similarity">
    <text evidence="2">Belongs to the complex I subunit 3 family.</text>
</comment>
<organism evidence="8 9">
    <name type="scientific">Candidatus Parvarchaeum acidiphilum ARMAN-4</name>
    <dbReference type="NCBI Taxonomy" id="662760"/>
    <lineage>
        <taxon>Archaea</taxon>
        <taxon>Candidatus Parvarchaeota</taxon>
        <taxon>Candidatus Parvarchaeum</taxon>
    </lineage>
</organism>
<evidence type="ECO:0000256" key="4">
    <source>
        <dbReference type="ARBA" id="ARBA00022692"/>
    </source>
</evidence>
<dbReference type="GO" id="GO:0008137">
    <property type="term" value="F:NADH dehydrogenase (ubiquinone) activity"/>
    <property type="evidence" value="ECO:0007669"/>
    <property type="project" value="InterPro"/>
</dbReference>
<dbReference type="Proteomes" id="UP000009375">
    <property type="component" value="Unassembled WGS sequence"/>
</dbReference>